<name>A0A9W8QME5_AKAMU</name>
<organism evidence="1 2">
    <name type="scientific">Akanthomyces muscarius</name>
    <name type="common">Entomopathogenic fungus</name>
    <name type="synonym">Lecanicillium muscarium</name>
    <dbReference type="NCBI Taxonomy" id="2231603"/>
    <lineage>
        <taxon>Eukaryota</taxon>
        <taxon>Fungi</taxon>
        <taxon>Dikarya</taxon>
        <taxon>Ascomycota</taxon>
        <taxon>Pezizomycotina</taxon>
        <taxon>Sordariomycetes</taxon>
        <taxon>Hypocreomycetidae</taxon>
        <taxon>Hypocreales</taxon>
        <taxon>Cordycipitaceae</taxon>
        <taxon>Akanthomyces</taxon>
    </lineage>
</organism>
<keyword evidence="2" id="KW-1185">Reference proteome</keyword>
<comment type="caution">
    <text evidence="1">The sequence shown here is derived from an EMBL/GenBank/DDBJ whole genome shotgun (WGS) entry which is preliminary data.</text>
</comment>
<accession>A0A9W8QME5</accession>
<dbReference type="KEGG" id="amus:LMH87_007561"/>
<dbReference type="RefSeq" id="XP_056057909.1">
    <property type="nucleotide sequence ID" value="XM_056199462.1"/>
</dbReference>
<dbReference type="EMBL" id="JAJHUN010000002">
    <property type="protein sequence ID" value="KAJ4161525.1"/>
    <property type="molecule type" value="Genomic_DNA"/>
</dbReference>
<proteinExistence type="predicted"/>
<evidence type="ECO:0000313" key="1">
    <source>
        <dbReference type="EMBL" id="KAJ4161525.1"/>
    </source>
</evidence>
<sequence>MSADILFEADRCLEAMRELRKVEGGTLLDLRNARLADWEHTSKSEVNARTTMWTVPLLPPWERLQAMDDAIAELGQTLGPHQPHNADMTRLLLLRIAQEPESPYRERKYKEILSVFGDRDCKLAMDTKVECYMQLCNIYLSRSDGEGAYVCVEKLNEIATTPFAKTIAFHQQAGVYLHHQKRKILVTIHELLHRFKDDGGEDAKQSLENMKQFLTRLLNNDQT</sequence>
<dbReference type="Proteomes" id="UP001144673">
    <property type="component" value="Unassembled WGS sequence"/>
</dbReference>
<dbReference type="AlphaFoldDB" id="A0A9W8QME5"/>
<protein>
    <submittedName>
        <fullName evidence="1">Uncharacterized protein</fullName>
    </submittedName>
</protein>
<reference evidence="1" key="1">
    <citation type="journal article" date="2023" name="Access Microbiol">
        <title>De-novo genome assembly for Akanthomyces muscarius, a biocontrol agent of insect agricultural pests.</title>
        <authorList>
            <person name="Erdos Z."/>
            <person name="Studholme D.J."/>
            <person name="Raymond B."/>
            <person name="Sharma M."/>
        </authorList>
    </citation>
    <scope>NUCLEOTIDE SEQUENCE</scope>
    <source>
        <strain evidence="1">Ve6</strain>
    </source>
</reference>
<dbReference type="GeneID" id="80894720"/>
<gene>
    <name evidence="1" type="ORF">LMH87_007561</name>
</gene>
<evidence type="ECO:0000313" key="2">
    <source>
        <dbReference type="Proteomes" id="UP001144673"/>
    </source>
</evidence>